<evidence type="ECO:0008006" key="3">
    <source>
        <dbReference type="Google" id="ProtNLM"/>
    </source>
</evidence>
<dbReference type="Proteomes" id="UP000051446">
    <property type="component" value="Unassembled WGS sequence"/>
</dbReference>
<proteinExistence type="predicted"/>
<comment type="caution">
    <text evidence="1">The sequence shown here is derived from an EMBL/GenBank/DDBJ whole genome shotgun (WGS) entry which is preliminary data.</text>
</comment>
<accession>A0A0R2YBQ0</accession>
<evidence type="ECO:0000313" key="2">
    <source>
        <dbReference type="Proteomes" id="UP000051446"/>
    </source>
</evidence>
<gene>
    <name evidence="1" type="ORF">TU73_11440</name>
</gene>
<name>A0A0R2YBQ0_9PSED</name>
<dbReference type="EMBL" id="JYLH01000006">
    <property type="protein sequence ID" value="KRP45750.1"/>
    <property type="molecule type" value="Genomic_DNA"/>
</dbReference>
<evidence type="ECO:0000313" key="1">
    <source>
        <dbReference type="EMBL" id="KRP45750.1"/>
    </source>
</evidence>
<dbReference type="AlphaFoldDB" id="A0A0R2YBQ0"/>
<reference evidence="1 2" key="1">
    <citation type="submission" date="2015-02" db="EMBL/GenBank/DDBJ databases">
        <title>Pseudomonas helleri sp. nov. and Pseudomonas weihenstephanensis sp. nov., isolated from raw cows milk.</title>
        <authorList>
            <person name="von Neubeck M."/>
            <person name="Huptas C."/>
            <person name="Wenning M."/>
            <person name="Scherer S."/>
        </authorList>
    </citation>
    <scope>NUCLEOTIDE SEQUENCE [LARGE SCALE GENOMIC DNA]</scope>
    <source>
        <strain evidence="1 2">DSM 17149</strain>
    </source>
</reference>
<sequence length="158" mass="18084">MIMRGRIVLTMPATAAATFEAFHNHRVRLEWDTLLSRAEIEGGGCHPYIDAISYNQGRGWKRCLSMRTRFVNYRTSELTSAVLVEPSGPFAWWAATMRHRDLSGGTSELVYSFTLQLRPAVLARLVNGLAIRVFEYETRKRFLALDQYLTHQAGKFRS</sequence>
<protein>
    <recommendedName>
        <fullName evidence="3">Polyketide cyclase</fullName>
    </recommendedName>
</protein>
<dbReference type="SUPFAM" id="SSF55961">
    <property type="entry name" value="Bet v1-like"/>
    <property type="match status" value="1"/>
</dbReference>
<organism evidence="1 2">
    <name type="scientific">Pseudomonas libanensis</name>
    <dbReference type="NCBI Taxonomy" id="75588"/>
    <lineage>
        <taxon>Bacteria</taxon>
        <taxon>Pseudomonadati</taxon>
        <taxon>Pseudomonadota</taxon>
        <taxon>Gammaproteobacteria</taxon>
        <taxon>Pseudomonadales</taxon>
        <taxon>Pseudomonadaceae</taxon>
        <taxon>Pseudomonas</taxon>
    </lineage>
</organism>
<dbReference type="PATRIC" id="fig|75588.4.peg.4693"/>